<proteinExistence type="predicted"/>
<sequence length="106" mass="12090">MVVVNQVAFNYKMLSYNEWRNAIADLKDALKDTIAPTQVRRLNDDEIELRGGKIGARFNRQTYDLSVYSTSVLTKGAFFTVVDLSDIEDILISWSEKVETGEYCKS</sequence>
<name>A0A5P8PIH6_9CAUD</name>
<accession>A0A5P8PIH6</accession>
<dbReference type="EMBL" id="MN176230">
    <property type="protein sequence ID" value="QFR56521.1"/>
    <property type="molecule type" value="Genomic_DNA"/>
</dbReference>
<protein>
    <submittedName>
        <fullName evidence="1">Uncharacterized protein</fullName>
    </submittedName>
</protein>
<organism evidence="1 2">
    <name type="scientific">Bacillus phage 056SW001B</name>
    <dbReference type="NCBI Taxonomy" id="2601663"/>
    <lineage>
        <taxon>Viruses</taxon>
        <taxon>Duplodnaviria</taxon>
        <taxon>Heunggongvirae</taxon>
        <taxon>Uroviricota</taxon>
        <taxon>Caudoviricetes</taxon>
        <taxon>Ehrlichviridae</taxon>
        <taxon>Gettysburgvirus</taxon>
        <taxon>Gettysburgvirus gv056SW001B</taxon>
    </lineage>
</organism>
<reference evidence="1 2" key="1">
    <citation type="submission" date="2019-07" db="EMBL/GenBank/DDBJ databases">
        <authorList>
            <person name="Krukonis G.P."/>
            <person name="Delesalle V.A."/>
        </authorList>
    </citation>
    <scope>NUCLEOTIDE SEQUENCE [LARGE SCALE GENOMIC DNA]</scope>
</reference>
<evidence type="ECO:0000313" key="1">
    <source>
        <dbReference type="EMBL" id="QFR56521.1"/>
    </source>
</evidence>
<gene>
    <name evidence="1" type="primary">57</name>
    <name evidence="1" type="ORF">056SW001B_57</name>
</gene>
<keyword evidence="2" id="KW-1185">Reference proteome</keyword>
<dbReference type="Proteomes" id="UP000326637">
    <property type="component" value="Segment"/>
</dbReference>
<evidence type="ECO:0000313" key="2">
    <source>
        <dbReference type="Proteomes" id="UP000326637"/>
    </source>
</evidence>